<evidence type="ECO:0000256" key="1">
    <source>
        <dbReference type="SAM" id="MobiDB-lite"/>
    </source>
</evidence>
<evidence type="ECO:0000259" key="3">
    <source>
        <dbReference type="Pfam" id="PF03537"/>
    </source>
</evidence>
<feature type="domain" description="Glycoside-hydrolase family GH114 TIM-barrel" evidence="3">
    <location>
        <begin position="112"/>
        <end position="329"/>
    </location>
</feature>
<dbReference type="InterPro" id="IPR004352">
    <property type="entry name" value="GH114_TIM-barrel"/>
</dbReference>
<dbReference type="RefSeq" id="WP_312897299.1">
    <property type="nucleotide sequence ID" value="NZ_JACHJV010000001.1"/>
</dbReference>
<keyword evidence="5" id="KW-1185">Reference proteome</keyword>
<evidence type="ECO:0000256" key="2">
    <source>
        <dbReference type="SAM" id="SignalP"/>
    </source>
</evidence>
<dbReference type="PANTHER" id="PTHR35273:SF2">
    <property type="entry name" value="ALPHA-GALACTOSIDASE"/>
    <property type="match status" value="1"/>
</dbReference>
<dbReference type="PANTHER" id="PTHR35273">
    <property type="entry name" value="ALPHA-1,4 POLYGALACTOSAMINIDASE, PUTATIVE (AFU_ORTHOLOGUE AFUA_3G07890)-RELATED"/>
    <property type="match status" value="1"/>
</dbReference>
<dbReference type="AlphaFoldDB" id="A0A7W7R3I3"/>
<reference evidence="4 5" key="1">
    <citation type="submission" date="2020-08" db="EMBL/GenBank/DDBJ databases">
        <title>Sequencing the genomes of 1000 actinobacteria strains.</title>
        <authorList>
            <person name="Klenk H.-P."/>
        </authorList>
    </citation>
    <scope>NUCLEOTIDE SEQUENCE [LARGE SCALE GENOMIC DNA]</scope>
    <source>
        <strain evidence="4 5">DSM 41654</strain>
    </source>
</reference>
<dbReference type="InterPro" id="IPR017853">
    <property type="entry name" value="GH"/>
</dbReference>
<dbReference type="PROSITE" id="PS51257">
    <property type="entry name" value="PROKAR_LIPOPROTEIN"/>
    <property type="match status" value="1"/>
</dbReference>
<dbReference type="Gene3D" id="3.20.20.70">
    <property type="entry name" value="Aldolase class I"/>
    <property type="match status" value="1"/>
</dbReference>
<organism evidence="4 5">
    <name type="scientific">Kitasatospora kifunensis</name>
    <name type="common">Streptomyces kifunensis</name>
    <dbReference type="NCBI Taxonomy" id="58351"/>
    <lineage>
        <taxon>Bacteria</taxon>
        <taxon>Bacillati</taxon>
        <taxon>Actinomycetota</taxon>
        <taxon>Actinomycetes</taxon>
        <taxon>Kitasatosporales</taxon>
        <taxon>Streptomycetaceae</taxon>
        <taxon>Kitasatospora</taxon>
    </lineage>
</organism>
<comment type="caution">
    <text evidence="4">The sequence shown here is derived from an EMBL/GenBank/DDBJ whole genome shotgun (WGS) entry which is preliminary data.</text>
</comment>
<feature type="chain" id="PRO_5030980890" description="Glycoside-hydrolase family GH114 TIM-barrel domain-containing protein" evidence="2">
    <location>
        <begin position="23"/>
        <end position="333"/>
    </location>
</feature>
<evidence type="ECO:0000313" key="4">
    <source>
        <dbReference type="EMBL" id="MBB4924669.1"/>
    </source>
</evidence>
<name>A0A7W7R3I3_KITKI</name>
<sequence length="333" mass="35028">MTRRTTALLAALTLTTALLVSACSSDGGGDDSDQPAPGPTSAVANSPSASVSSSAPGSPSGSAPGPPSASGSPSPSASGGVGTPSGSGSPTPSGSPGAAKQAYWHPTPGTPWQWQLSGTVDQSVDAPVYDIDGFENDASVVASLHAKGRKVICYVNAGAWESFRPDAAAFPNSVRGSGDGWKGENWFDIRQLDVLRPLLAQRFQMCKDKGFDAIEPDLLDAYANNSGFPLTADEQIAYNKMVAQLAHDLGLGVALKNDVDQVPQLVDFFDFAIDEQCAQYQECDELTPFIQQGKAVLHVEYTVPTSQFCPQSKKLGFSSMEKHLELDAWREPC</sequence>
<proteinExistence type="predicted"/>
<feature type="signal peptide" evidence="2">
    <location>
        <begin position="1"/>
        <end position="22"/>
    </location>
</feature>
<dbReference type="EMBL" id="JACHJV010000001">
    <property type="protein sequence ID" value="MBB4924669.1"/>
    <property type="molecule type" value="Genomic_DNA"/>
</dbReference>
<keyword evidence="2" id="KW-0732">Signal</keyword>
<protein>
    <recommendedName>
        <fullName evidence="3">Glycoside-hydrolase family GH114 TIM-barrel domain-containing protein</fullName>
    </recommendedName>
</protein>
<evidence type="ECO:0000313" key="5">
    <source>
        <dbReference type="Proteomes" id="UP000540506"/>
    </source>
</evidence>
<dbReference type="Proteomes" id="UP000540506">
    <property type="component" value="Unassembled WGS sequence"/>
</dbReference>
<dbReference type="Pfam" id="PF03537">
    <property type="entry name" value="Glyco_hydro_114"/>
    <property type="match status" value="1"/>
</dbReference>
<feature type="compositionally biased region" description="Low complexity" evidence="1">
    <location>
        <begin position="86"/>
        <end position="99"/>
    </location>
</feature>
<gene>
    <name evidence="4" type="ORF">FHR34_003662</name>
</gene>
<feature type="region of interest" description="Disordered" evidence="1">
    <location>
        <begin position="22"/>
        <end position="115"/>
    </location>
</feature>
<dbReference type="InterPro" id="IPR013785">
    <property type="entry name" value="Aldolase_TIM"/>
</dbReference>
<feature type="compositionally biased region" description="Low complexity" evidence="1">
    <location>
        <begin position="39"/>
        <end position="78"/>
    </location>
</feature>
<dbReference type="SUPFAM" id="SSF51445">
    <property type="entry name" value="(Trans)glycosidases"/>
    <property type="match status" value="1"/>
</dbReference>
<accession>A0A7W7R3I3</accession>